<dbReference type="InterPro" id="IPR004655">
    <property type="entry name" value="FabH"/>
</dbReference>
<name>A0A1F5A6A5_9BACT</name>
<dbReference type="SUPFAM" id="SSF53901">
    <property type="entry name" value="Thiolase-like"/>
    <property type="match status" value="1"/>
</dbReference>
<dbReference type="PANTHER" id="PTHR43091">
    <property type="entry name" value="3-OXOACYL-[ACYL-CARRIER-PROTEIN] SYNTHASE"/>
    <property type="match status" value="1"/>
</dbReference>
<dbReference type="EMBL" id="MEYH01000092">
    <property type="protein sequence ID" value="OGD14071.1"/>
    <property type="molecule type" value="Genomic_DNA"/>
</dbReference>
<keyword evidence="5 12" id="KW-0808">Transferase</keyword>
<dbReference type="HAMAP" id="MF_01815">
    <property type="entry name" value="FabH"/>
    <property type="match status" value="1"/>
</dbReference>
<evidence type="ECO:0000256" key="12">
    <source>
        <dbReference type="HAMAP-Rule" id="MF_01815"/>
    </source>
</evidence>
<dbReference type="Proteomes" id="UP000177701">
    <property type="component" value="Unassembled WGS sequence"/>
</dbReference>
<dbReference type="STRING" id="1797291.A2V47_04375"/>
<feature type="domain" description="Beta-ketoacyl-[acyl-carrier-protein] synthase III C-terminal" evidence="13">
    <location>
        <begin position="236"/>
        <end position="325"/>
    </location>
</feature>
<evidence type="ECO:0000256" key="10">
    <source>
        <dbReference type="ARBA" id="ARBA00023315"/>
    </source>
</evidence>
<dbReference type="InterPro" id="IPR013747">
    <property type="entry name" value="ACP_syn_III_C"/>
</dbReference>
<accession>A0A1F5A6A5</accession>
<evidence type="ECO:0000256" key="8">
    <source>
        <dbReference type="ARBA" id="ARBA00023160"/>
    </source>
</evidence>
<dbReference type="Gene3D" id="3.40.47.10">
    <property type="match status" value="1"/>
</dbReference>
<comment type="pathway">
    <text evidence="1 12">Lipid metabolism; fatty acid biosynthesis.</text>
</comment>
<keyword evidence="4 12" id="KW-0444">Lipid biosynthesis</keyword>
<dbReference type="AlphaFoldDB" id="A0A1F5A6A5"/>
<evidence type="ECO:0000256" key="11">
    <source>
        <dbReference type="ARBA" id="ARBA00051096"/>
    </source>
</evidence>
<comment type="function">
    <text evidence="12">Catalyzes the condensation reaction of fatty acid synthesis by the addition to an acyl acceptor of two carbons from malonyl-ACP. Catalyzes the first condensation reaction which initiates fatty acid synthesis and may therefore play a role in governing the total rate of fatty acid production. Possesses both acetoacetyl-ACP synthase and acetyl transacylase activities. Its substrate specificity determines the biosynthesis of branched-chain and/or straight-chain of fatty acids.</text>
</comment>
<dbReference type="InterPro" id="IPR013751">
    <property type="entry name" value="ACP_syn_III_N"/>
</dbReference>
<keyword evidence="6 12" id="KW-0276">Fatty acid metabolism</keyword>
<feature type="region of interest" description="ACP-binding" evidence="12">
    <location>
        <begin position="253"/>
        <end position="257"/>
    </location>
</feature>
<keyword evidence="12" id="KW-0963">Cytoplasm</keyword>
<evidence type="ECO:0000259" key="13">
    <source>
        <dbReference type="Pfam" id="PF08541"/>
    </source>
</evidence>
<dbReference type="NCBIfam" id="TIGR00747">
    <property type="entry name" value="fabH"/>
    <property type="match status" value="1"/>
</dbReference>
<dbReference type="GO" id="GO:0033818">
    <property type="term" value="F:beta-ketoacyl-acyl-carrier-protein synthase III activity"/>
    <property type="evidence" value="ECO:0007669"/>
    <property type="project" value="UniProtKB-UniRule"/>
</dbReference>
<gene>
    <name evidence="12" type="primary">fabH</name>
    <name evidence="15" type="ORF">A2V47_04375</name>
</gene>
<keyword evidence="8 12" id="KW-0275">Fatty acid biosynthesis</keyword>
<dbReference type="FunFam" id="3.40.47.10:FF:000004">
    <property type="entry name" value="3-oxoacyl-[acyl-carrier-protein] synthase 3"/>
    <property type="match status" value="1"/>
</dbReference>
<evidence type="ECO:0000256" key="3">
    <source>
        <dbReference type="ARBA" id="ARBA00012333"/>
    </source>
</evidence>
<dbReference type="GO" id="GO:0005737">
    <property type="term" value="C:cytoplasm"/>
    <property type="evidence" value="ECO:0007669"/>
    <property type="project" value="UniProtKB-SubCell"/>
</dbReference>
<comment type="similarity">
    <text evidence="2 12">Belongs to the thiolase-like superfamily. FabH family.</text>
</comment>
<feature type="active site" evidence="12">
    <location>
        <position position="282"/>
    </location>
</feature>
<evidence type="ECO:0000256" key="9">
    <source>
        <dbReference type="ARBA" id="ARBA00023268"/>
    </source>
</evidence>
<dbReference type="PANTHER" id="PTHR43091:SF1">
    <property type="entry name" value="BETA-KETOACYL-[ACYL-CARRIER-PROTEIN] SYNTHASE III, CHLOROPLASTIC"/>
    <property type="match status" value="1"/>
</dbReference>
<evidence type="ECO:0000256" key="4">
    <source>
        <dbReference type="ARBA" id="ARBA00022516"/>
    </source>
</evidence>
<keyword evidence="10 12" id="KW-0012">Acyltransferase</keyword>
<dbReference type="GO" id="GO:0006633">
    <property type="term" value="P:fatty acid biosynthetic process"/>
    <property type="evidence" value="ECO:0007669"/>
    <property type="project" value="UniProtKB-UniRule"/>
</dbReference>
<comment type="subunit">
    <text evidence="12">Homodimer.</text>
</comment>
<keyword evidence="9 12" id="KW-0511">Multifunctional enzyme</keyword>
<evidence type="ECO:0000256" key="5">
    <source>
        <dbReference type="ARBA" id="ARBA00022679"/>
    </source>
</evidence>
<dbReference type="GO" id="GO:0004315">
    <property type="term" value="F:3-oxoacyl-[acyl-carrier-protein] synthase activity"/>
    <property type="evidence" value="ECO:0007669"/>
    <property type="project" value="InterPro"/>
</dbReference>
<feature type="active site" evidence="12">
    <location>
        <position position="112"/>
    </location>
</feature>
<dbReference type="InterPro" id="IPR016039">
    <property type="entry name" value="Thiolase-like"/>
</dbReference>
<feature type="domain" description="Beta-ketoacyl-[acyl-carrier-protein] synthase III N-terminal" evidence="14">
    <location>
        <begin position="106"/>
        <end position="183"/>
    </location>
</feature>
<reference evidence="15 16" key="1">
    <citation type="journal article" date="2016" name="Nat. Commun.">
        <title>Thousands of microbial genomes shed light on interconnected biogeochemical processes in an aquifer system.</title>
        <authorList>
            <person name="Anantharaman K."/>
            <person name="Brown C.T."/>
            <person name="Hug L.A."/>
            <person name="Sharon I."/>
            <person name="Castelle C.J."/>
            <person name="Probst A.J."/>
            <person name="Thomas B.C."/>
            <person name="Singh A."/>
            <person name="Wilkins M.J."/>
            <person name="Karaoz U."/>
            <person name="Brodie E.L."/>
            <person name="Williams K.H."/>
            <person name="Hubbard S.S."/>
            <person name="Banfield J.F."/>
        </authorList>
    </citation>
    <scope>NUCLEOTIDE SEQUENCE [LARGE SCALE GENOMIC DNA]</scope>
</reference>
<dbReference type="NCBIfam" id="NF006829">
    <property type="entry name" value="PRK09352.1"/>
    <property type="match status" value="1"/>
</dbReference>
<proteinExistence type="inferred from homology"/>
<evidence type="ECO:0000256" key="6">
    <source>
        <dbReference type="ARBA" id="ARBA00022832"/>
    </source>
</evidence>
<dbReference type="Pfam" id="PF08545">
    <property type="entry name" value="ACP_syn_III"/>
    <property type="match status" value="1"/>
</dbReference>
<comment type="subcellular location">
    <subcellularLocation>
        <location evidence="12">Cytoplasm</location>
    </subcellularLocation>
</comment>
<dbReference type="UniPathway" id="UPA00094"/>
<protein>
    <recommendedName>
        <fullName evidence="3 12">Beta-ketoacyl-[acyl-carrier-protein] synthase III</fullName>
        <shortName evidence="12">Beta-ketoacyl-ACP synthase III</shortName>
        <shortName evidence="12">KAS III</shortName>
        <ecNumber evidence="3 12">2.3.1.180</ecNumber>
    </recommendedName>
    <alternativeName>
        <fullName evidence="12">3-oxoacyl-[acyl-carrier-protein] synthase 3</fullName>
    </alternativeName>
    <alternativeName>
        <fullName evidence="12">3-oxoacyl-[acyl-carrier-protein] synthase III</fullName>
    </alternativeName>
</protein>
<dbReference type="Pfam" id="PF08541">
    <property type="entry name" value="ACP_syn_III_C"/>
    <property type="match status" value="1"/>
</dbReference>
<evidence type="ECO:0000313" key="15">
    <source>
        <dbReference type="EMBL" id="OGD14071.1"/>
    </source>
</evidence>
<comment type="caution">
    <text evidence="15">The sequence shown here is derived from an EMBL/GenBank/DDBJ whole genome shotgun (WGS) entry which is preliminary data.</text>
</comment>
<comment type="domain">
    <text evidence="12">The last Arg residue of the ACP-binding site is essential for the weak association between ACP/AcpP and FabH.</text>
</comment>
<dbReference type="CDD" id="cd00830">
    <property type="entry name" value="KAS_III"/>
    <property type="match status" value="1"/>
</dbReference>
<organism evidence="15 16">
    <name type="scientific">Candidatus Sediminicultor quintus</name>
    <dbReference type="NCBI Taxonomy" id="1797291"/>
    <lineage>
        <taxon>Bacteria</taxon>
        <taxon>Pseudomonadati</taxon>
        <taxon>Atribacterota</taxon>
        <taxon>Candidatus Phoenicimicrobiia</taxon>
        <taxon>Candidatus Pheonicimicrobiales</taxon>
        <taxon>Candidatus Phoenicimicrobiaceae</taxon>
        <taxon>Candidatus Sediminicultor</taxon>
    </lineage>
</organism>
<evidence type="ECO:0000313" key="16">
    <source>
        <dbReference type="Proteomes" id="UP000177701"/>
    </source>
</evidence>
<feature type="active site" evidence="12">
    <location>
        <position position="252"/>
    </location>
</feature>
<evidence type="ECO:0000259" key="14">
    <source>
        <dbReference type="Pfam" id="PF08545"/>
    </source>
</evidence>
<sequence length="327" mass="35883">MVYSKIIGTGAYVPARIVKNDELSKMVETNDEWITSRTGIKERRISIGERTYQIAAKAATEAIKNAGIDKKDIDMIILATITPDFFMPSTANLVQAELGLEDIPSFDIAAGCTGFVYGLQIADQFIKSKQSKTILVIGAEVLSKVTDWSDRNTCVLFGDGAGAVVLKSSNQEGIICTYTGSQGDLQESLTLPAVPLKNPFLQVQNNNGKPNHISMCGKEVFQFATRIMIKSISQVLNKSNLLIDDIDYIIPHQANIRIIDHVARELKVERQRFIINLDRFGNTSSASIPLALDEAHKKKIFCPGNRVIMVAFGGGLTWGAALSNWTM</sequence>
<evidence type="ECO:0000256" key="2">
    <source>
        <dbReference type="ARBA" id="ARBA00008642"/>
    </source>
</evidence>
<evidence type="ECO:0000256" key="7">
    <source>
        <dbReference type="ARBA" id="ARBA00023098"/>
    </source>
</evidence>
<comment type="catalytic activity">
    <reaction evidence="11">
        <text>malonyl-[ACP] + acetyl-CoA + H(+) = 3-oxobutanoyl-[ACP] + CO2 + CoA</text>
        <dbReference type="Rhea" id="RHEA:12080"/>
        <dbReference type="Rhea" id="RHEA-COMP:9623"/>
        <dbReference type="Rhea" id="RHEA-COMP:9625"/>
        <dbReference type="ChEBI" id="CHEBI:15378"/>
        <dbReference type="ChEBI" id="CHEBI:16526"/>
        <dbReference type="ChEBI" id="CHEBI:57287"/>
        <dbReference type="ChEBI" id="CHEBI:57288"/>
        <dbReference type="ChEBI" id="CHEBI:78449"/>
        <dbReference type="ChEBI" id="CHEBI:78450"/>
        <dbReference type="EC" id="2.3.1.180"/>
    </reaction>
    <physiologicalReaction direction="left-to-right" evidence="11">
        <dbReference type="Rhea" id="RHEA:12081"/>
    </physiologicalReaction>
</comment>
<keyword evidence="7 12" id="KW-0443">Lipid metabolism</keyword>
<evidence type="ECO:0000256" key="1">
    <source>
        <dbReference type="ARBA" id="ARBA00005194"/>
    </source>
</evidence>
<dbReference type="EC" id="2.3.1.180" evidence="3 12"/>